<evidence type="ECO:0000256" key="5">
    <source>
        <dbReference type="SAM" id="MobiDB-lite"/>
    </source>
</evidence>
<evidence type="ECO:0000256" key="1">
    <source>
        <dbReference type="ARBA" id="ARBA00005903"/>
    </source>
</evidence>
<evidence type="ECO:0000256" key="2">
    <source>
        <dbReference type="ARBA" id="ARBA00022574"/>
    </source>
</evidence>
<dbReference type="PROSITE" id="PS50082">
    <property type="entry name" value="WD_REPEATS_2"/>
    <property type="match status" value="2"/>
</dbReference>
<dbReference type="OrthoDB" id="20669at2759"/>
<evidence type="ECO:0000313" key="6">
    <source>
        <dbReference type="EMBL" id="CDG69667.1"/>
    </source>
</evidence>
<reference evidence="6" key="1">
    <citation type="journal article" date="2013" name="Genome Biol. Evol.">
        <title>Punctuated emergences of genetic and phenotypic innovations in eumetazoan, bilaterian, euteleostome, and hominidae ancestors.</title>
        <authorList>
            <person name="Wenger Y."/>
            <person name="Galliot B."/>
        </authorList>
    </citation>
    <scope>NUCLEOTIDE SEQUENCE</scope>
    <source>
        <tissue evidence="6">Whole animals</tissue>
    </source>
</reference>
<dbReference type="SMART" id="SM00320">
    <property type="entry name" value="WD40"/>
    <property type="match status" value="4"/>
</dbReference>
<dbReference type="PROSITE" id="PS00678">
    <property type="entry name" value="WD_REPEATS_1"/>
    <property type="match status" value="1"/>
</dbReference>
<feature type="compositionally biased region" description="Basic and acidic residues" evidence="5">
    <location>
        <begin position="12"/>
        <end position="25"/>
    </location>
</feature>
<feature type="repeat" description="WD" evidence="4">
    <location>
        <begin position="121"/>
        <end position="161"/>
    </location>
</feature>
<gene>
    <name evidence="6" type="primary">DCAF10</name>
</gene>
<keyword evidence="2 4" id="KW-0853">WD repeat</keyword>
<dbReference type="Pfam" id="PF00400">
    <property type="entry name" value="WD40"/>
    <property type="match status" value="2"/>
</dbReference>
<organism evidence="6">
    <name type="scientific">Hydra vulgaris</name>
    <name type="common">Hydra</name>
    <name type="synonym">Hydra attenuata</name>
    <dbReference type="NCBI Taxonomy" id="6087"/>
    <lineage>
        <taxon>Eukaryota</taxon>
        <taxon>Metazoa</taxon>
        <taxon>Cnidaria</taxon>
        <taxon>Hydrozoa</taxon>
        <taxon>Hydroidolina</taxon>
        <taxon>Anthoathecata</taxon>
        <taxon>Aplanulata</taxon>
        <taxon>Hydridae</taxon>
        <taxon>Hydra</taxon>
    </lineage>
</organism>
<dbReference type="AlphaFoldDB" id="T2MCK7"/>
<dbReference type="SUPFAM" id="SSF50978">
    <property type="entry name" value="WD40 repeat-like"/>
    <property type="match status" value="1"/>
</dbReference>
<dbReference type="PANTHER" id="PTHR14588">
    <property type="entry name" value="DDB1- AND CUL4-ASSOCIATED FACTOR 10"/>
    <property type="match status" value="1"/>
</dbReference>
<dbReference type="InterPro" id="IPR001680">
    <property type="entry name" value="WD40_rpt"/>
</dbReference>
<feature type="region of interest" description="Disordered" evidence="5">
    <location>
        <begin position="1"/>
        <end position="25"/>
    </location>
</feature>
<evidence type="ECO:0000256" key="4">
    <source>
        <dbReference type="PROSITE-ProRule" id="PRU00221"/>
    </source>
</evidence>
<dbReference type="InterPro" id="IPR036322">
    <property type="entry name" value="WD40_repeat_dom_sf"/>
</dbReference>
<dbReference type="PROSITE" id="PS50294">
    <property type="entry name" value="WD_REPEATS_REGION"/>
    <property type="match status" value="2"/>
</dbReference>
<comment type="similarity">
    <text evidence="1">Belongs to the WD repeat DCAF10 family.</text>
</comment>
<evidence type="ECO:0000256" key="3">
    <source>
        <dbReference type="ARBA" id="ARBA00022737"/>
    </source>
</evidence>
<feature type="repeat" description="WD" evidence="4">
    <location>
        <begin position="163"/>
        <end position="197"/>
    </location>
</feature>
<dbReference type="OMA" id="STAHEDC"/>
<dbReference type="KEGG" id="hmg:100197079"/>
<sequence length="434" mass="49391">MPKKKRIFGKNSIKDEKPRKKLKSDPDLRANNTIDYYKLINYELKRKIGDYLPRKIFNYKLFSSIKPAEKVSCCTNEGSYGSEAIYNIEFSKDNKILIAAGAKSEISLFDPLSYQKINSVDSKHTDGVNCLTFLDSRLFTTSSDDQTIAIWDIRNLSSRVSTLTGHTGWVKDVSYMPQSNCLISSAFDDTVRVWNINDFEKDGCVKSEQVLDIKYLTRTKLSQDCSKLVAATTSGHFFVIDNIDLEFLKIDANCELQKFLYESPNIPKMTKSRKRNRIEFIIDFPLNSNPWCITSVKTHPNSKSVISRYSSEVDHSEWTVVHDIKENFANETNSNRLKYFISEPSAAPGYIKELSFNEDGSLICSPFGNSIRFLAFNKKCDSEPIDGNKPCCLEEINFVTFHNFPVLTARFAFGLPLVASGCLGGHVCFYQTRF</sequence>
<dbReference type="PANTHER" id="PTHR14588:SF2">
    <property type="entry name" value="DDB1- AND CUL4-ASSOCIATED FACTOR 10"/>
    <property type="match status" value="1"/>
</dbReference>
<dbReference type="GO" id="GO:0080008">
    <property type="term" value="C:Cul4-RING E3 ubiquitin ligase complex"/>
    <property type="evidence" value="ECO:0007669"/>
    <property type="project" value="TreeGrafter"/>
</dbReference>
<dbReference type="InterPro" id="IPR019775">
    <property type="entry name" value="WD40_repeat_CS"/>
</dbReference>
<dbReference type="InterPro" id="IPR015943">
    <property type="entry name" value="WD40/YVTN_repeat-like_dom_sf"/>
</dbReference>
<protein>
    <submittedName>
        <fullName evidence="6">DDB1-and CUL4-associated factor 10</fullName>
    </submittedName>
</protein>
<dbReference type="EMBL" id="HAAD01003435">
    <property type="protein sequence ID" value="CDG69667.1"/>
    <property type="molecule type" value="mRNA"/>
</dbReference>
<dbReference type="InterPro" id="IPR039085">
    <property type="entry name" value="DCA10"/>
</dbReference>
<dbReference type="Gene3D" id="2.130.10.10">
    <property type="entry name" value="YVTN repeat-like/Quinoprotein amine dehydrogenase"/>
    <property type="match status" value="1"/>
</dbReference>
<name>T2MCK7_HYDVU</name>
<keyword evidence="3" id="KW-0677">Repeat</keyword>
<accession>T2MCK7</accession>
<proteinExistence type="evidence at transcript level"/>